<dbReference type="SMART" id="SM00612">
    <property type="entry name" value="Kelch"/>
    <property type="match status" value="1"/>
</dbReference>
<sequence length="214" mass="24073">MHPLAPPVVVGSEIYVVGGQWSPSSAVRVLDCRSNTWRDAPSMIVPGKFARICVYDGKIYVMGGGQGLDNESWAEVFDTKTQTWACLPDPGTEVRKCVPQYTLAERFEERFTEMDGKIYFENKDNTMYAYDTKQGKWECGKGVIATFPMSKCVIENVSYSYGLQGHGCCWYDIKSGVWKEVKGLELIKDKDKRRGWNNLGKPKVVSFGGKLLLL</sequence>
<dbReference type="InterPro" id="IPR057499">
    <property type="entry name" value="Kelch_FKB95"/>
</dbReference>
<dbReference type="Proteomes" id="UP000694864">
    <property type="component" value="Chromosome 10"/>
</dbReference>
<dbReference type="RefSeq" id="XP_010436512.1">
    <property type="nucleotide sequence ID" value="XM_010438210.1"/>
</dbReference>
<dbReference type="PANTHER" id="PTHR24414:SF91">
    <property type="entry name" value="(RAPE) HYPOTHETICAL PROTEIN"/>
    <property type="match status" value="1"/>
</dbReference>
<dbReference type="Pfam" id="PF25210">
    <property type="entry name" value="Kelch_FKB95"/>
    <property type="match status" value="1"/>
</dbReference>
<dbReference type="GeneID" id="104720277"/>
<feature type="domain" description="FKB95-like N-terminal Kelch" evidence="1">
    <location>
        <begin position="8"/>
        <end position="213"/>
    </location>
</feature>
<gene>
    <name evidence="3" type="primary">LOC104720277</name>
</gene>
<evidence type="ECO:0000259" key="1">
    <source>
        <dbReference type="Pfam" id="PF25210"/>
    </source>
</evidence>
<dbReference type="SUPFAM" id="SSF117281">
    <property type="entry name" value="Kelch motif"/>
    <property type="match status" value="1"/>
</dbReference>
<accession>A0ABM0U697</accession>
<dbReference type="Gene3D" id="2.120.10.80">
    <property type="entry name" value="Kelch-type beta propeller"/>
    <property type="match status" value="1"/>
</dbReference>
<proteinExistence type="predicted"/>
<dbReference type="InterPro" id="IPR006652">
    <property type="entry name" value="Kelch_1"/>
</dbReference>
<name>A0ABM0U697_CAMSA</name>
<dbReference type="InterPro" id="IPR050354">
    <property type="entry name" value="F-box/kelch-repeat_ARATH"/>
</dbReference>
<organism evidence="2 3">
    <name type="scientific">Camelina sativa</name>
    <name type="common">False flax</name>
    <name type="synonym">Myagrum sativum</name>
    <dbReference type="NCBI Taxonomy" id="90675"/>
    <lineage>
        <taxon>Eukaryota</taxon>
        <taxon>Viridiplantae</taxon>
        <taxon>Streptophyta</taxon>
        <taxon>Embryophyta</taxon>
        <taxon>Tracheophyta</taxon>
        <taxon>Spermatophyta</taxon>
        <taxon>Magnoliopsida</taxon>
        <taxon>eudicotyledons</taxon>
        <taxon>Gunneridae</taxon>
        <taxon>Pentapetalae</taxon>
        <taxon>rosids</taxon>
        <taxon>malvids</taxon>
        <taxon>Brassicales</taxon>
        <taxon>Brassicaceae</taxon>
        <taxon>Camelineae</taxon>
        <taxon>Camelina</taxon>
    </lineage>
</organism>
<reference evidence="2" key="1">
    <citation type="journal article" date="2014" name="Nat. Commun.">
        <title>The emerging biofuel crop Camelina sativa retains a highly undifferentiated hexaploid genome structure.</title>
        <authorList>
            <person name="Kagale S."/>
            <person name="Koh C."/>
            <person name="Nixon J."/>
            <person name="Bollina V."/>
            <person name="Clarke W.E."/>
            <person name="Tuteja R."/>
            <person name="Spillane C."/>
            <person name="Robinson S.J."/>
            <person name="Links M.G."/>
            <person name="Clarke C."/>
            <person name="Higgins E.E."/>
            <person name="Huebert T."/>
            <person name="Sharpe A.G."/>
            <person name="Parkin I.A."/>
        </authorList>
    </citation>
    <scope>NUCLEOTIDE SEQUENCE [LARGE SCALE GENOMIC DNA]</scope>
    <source>
        <strain evidence="2">cv. DH55</strain>
    </source>
</reference>
<reference evidence="3" key="2">
    <citation type="submission" date="2025-08" db="UniProtKB">
        <authorList>
            <consortium name="RefSeq"/>
        </authorList>
    </citation>
    <scope>IDENTIFICATION</scope>
    <source>
        <tissue evidence="3">Leaf</tissue>
    </source>
</reference>
<protein>
    <submittedName>
        <fullName evidence="3">F-box/kelch-repeat protein At4g19870-like</fullName>
    </submittedName>
</protein>
<dbReference type="InterPro" id="IPR015915">
    <property type="entry name" value="Kelch-typ_b-propeller"/>
</dbReference>
<dbReference type="PANTHER" id="PTHR24414">
    <property type="entry name" value="F-BOX/KELCH-REPEAT PROTEIN SKIP4"/>
    <property type="match status" value="1"/>
</dbReference>
<keyword evidence="2" id="KW-1185">Reference proteome</keyword>
<evidence type="ECO:0000313" key="2">
    <source>
        <dbReference type="Proteomes" id="UP000694864"/>
    </source>
</evidence>
<evidence type="ECO:0000313" key="3">
    <source>
        <dbReference type="RefSeq" id="XP_010436512.1"/>
    </source>
</evidence>